<evidence type="ECO:0000259" key="1">
    <source>
        <dbReference type="Pfam" id="PF17131"/>
    </source>
</evidence>
<protein>
    <recommendedName>
        <fullName evidence="1">Uncharacterized protein TP-0789 domain-containing protein</fullName>
    </recommendedName>
</protein>
<dbReference type="InterPro" id="IPR033399">
    <property type="entry name" value="TP_0789-like"/>
</dbReference>
<sequence>MRIILVIQASLIWLLGATGVMGAVIKKPAQQVKEGRELAVRLLSMTPKEELDGKAMLKRRDSKGKPLPDLHASFRAHQPDVARSNEWIQFYQAINLNPKATSVSRFVVFRKTGQPGEYAVLTKENNSIDKAPRFKGNASMKSFAGSDFWLADFGFEFFNWQDQRLVEEGMHRSQWCLIMESRNPKPQPGAYSLVKSWIDKDTLGLVQAYAYDNEGKLLK</sequence>
<feature type="non-terminal residue" evidence="2">
    <location>
        <position position="219"/>
    </location>
</feature>
<proteinExistence type="predicted"/>
<evidence type="ECO:0000313" key="2">
    <source>
        <dbReference type="EMBL" id="SVE09388.1"/>
    </source>
</evidence>
<feature type="domain" description="Uncharacterized protein TP-0789" evidence="1">
    <location>
        <begin position="128"/>
        <end position="219"/>
    </location>
</feature>
<dbReference type="Pfam" id="PF17131">
    <property type="entry name" value="LolA_like"/>
    <property type="match status" value="1"/>
</dbReference>
<dbReference type="EMBL" id="UINC01193664">
    <property type="protein sequence ID" value="SVE09388.1"/>
    <property type="molecule type" value="Genomic_DNA"/>
</dbReference>
<dbReference type="AlphaFoldDB" id="A0A383AQK8"/>
<gene>
    <name evidence="2" type="ORF">METZ01_LOCUS462242</name>
</gene>
<name>A0A383AQK8_9ZZZZ</name>
<accession>A0A383AQK8</accession>
<reference evidence="2" key="1">
    <citation type="submission" date="2018-05" db="EMBL/GenBank/DDBJ databases">
        <authorList>
            <person name="Lanie J.A."/>
            <person name="Ng W.-L."/>
            <person name="Kazmierczak K.M."/>
            <person name="Andrzejewski T.M."/>
            <person name="Davidsen T.M."/>
            <person name="Wayne K.J."/>
            <person name="Tettelin H."/>
            <person name="Glass J.I."/>
            <person name="Rusch D."/>
            <person name="Podicherti R."/>
            <person name="Tsui H.-C.T."/>
            <person name="Winkler M.E."/>
        </authorList>
    </citation>
    <scope>NUCLEOTIDE SEQUENCE</scope>
</reference>
<dbReference type="Gene3D" id="2.50.20.10">
    <property type="entry name" value="Lipoprotein localisation LolA/LolB/LppX"/>
    <property type="match status" value="1"/>
</dbReference>
<organism evidence="2">
    <name type="scientific">marine metagenome</name>
    <dbReference type="NCBI Taxonomy" id="408172"/>
    <lineage>
        <taxon>unclassified sequences</taxon>
        <taxon>metagenomes</taxon>
        <taxon>ecological metagenomes</taxon>
    </lineage>
</organism>